<dbReference type="PROSITE" id="PS51257">
    <property type="entry name" value="PROKAR_LIPOPROTEIN"/>
    <property type="match status" value="1"/>
</dbReference>
<evidence type="ECO:0000256" key="1">
    <source>
        <dbReference type="SAM" id="SignalP"/>
    </source>
</evidence>
<reference evidence="2 3" key="1">
    <citation type="submission" date="2021-08" db="EMBL/GenBank/DDBJ databases">
        <title>complete genome sequencing of Deefgea sp. D25.</title>
        <authorList>
            <person name="Bae J.-W."/>
            <person name="Gim D.-H."/>
        </authorList>
    </citation>
    <scope>NUCLEOTIDE SEQUENCE [LARGE SCALE GENOMIC DNA]</scope>
    <source>
        <strain evidence="2 3">D25</strain>
    </source>
</reference>
<dbReference type="EMBL" id="CP081150">
    <property type="protein sequence ID" value="QZA78472.1"/>
    <property type="molecule type" value="Genomic_DNA"/>
</dbReference>
<keyword evidence="3" id="KW-1185">Reference proteome</keyword>
<dbReference type="Proteomes" id="UP000825679">
    <property type="component" value="Chromosome"/>
</dbReference>
<evidence type="ECO:0008006" key="4">
    <source>
        <dbReference type="Google" id="ProtNLM"/>
    </source>
</evidence>
<accession>A0ABX8Z7B3</accession>
<gene>
    <name evidence="2" type="ORF">K4H28_03385</name>
</gene>
<evidence type="ECO:0000313" key="2">
    <source>
        <dbReference type="EMBL" id="QZA78472.1"/>
    </source>
</evidence>
<dbReference type="RefSeq" id="WP_221007004.1">
    <property type="nucleotide sequence ID" value="NZ_CP081150.1"/>
</dbReference>
<feature type="chain" id="PRO_5045738016" description="Lipoprotein" evidence="1">
    <location>
        <begin position="25"/>
        <end position="285"/>
    </location>
</feature>
<keyword evidence="1" id="KW-0732">Signal</keyword>
<evidence type="ECO:0000313" key="3">
    <source>
        <dbReference type="Proteomes" id="UP000825679"/>
    </source>
</evidence>
<protein>
    <recommendedName>
        <fullName evidence="4">Lipoprotein</fullName>
    </recommendedName>
</protein>
<name>A0ABX8Z7B3_9NEIS</name>
<organism evidence="2 3">
    <name type="scientific">Deefgea tanakiae</name>
    <dbReference type="NCBI Taxonomy" id="2865840"/>
    <lineage>
        <taxon>Bacteria</taxon>
        <taxon>Pseudomonadati</taxon>
        <taxon>Pseudomonadota</taxon>
        <taxon>Betaproteobacteria</taxon>
        <taxon>Neisseriales</taxon>
        <taxon>Chitinibacteraceae</taxon>
        <taxon>Deefgea</taxon>
    </lineage>
</organism>
<sequence>MFKNSVSSKWFTRTAALVMTTLLAACGGSGIEISVRPTPTPPPLAKPWTGPTRFIVTQPETGPRSTTVDVAAADGSVVLDGVRRNFQADVGQVVGGQQLAFSAGQPWQEDPTKLSRSTLVFNGQRQHSFDYPDGKSQSVVGGGTVEQTLAVRDFIALCSPEKRYFLVNANAQNVNAEILPQLANKTLYSKNFSAQSCLAESGSVMEFNAFGNVTVRNTSTGATENISANNMQILANRGSVLTADRQGIRSLSIFSMNDGASRRLLIQEFVEYRADPSKNYIRMWY</sequence>
<feature type="signal peptide" evidence="1">
    <location>
        <begin position="1"/>
        <end position="24"/>
    </location>
</feature>
<proteinExistence type="predicted"/>